<keyword evidence="4" id="KW-1185">Reference proteome</keyword>
<dbReference type="EMBL" id="JACIDC010000005">
    <property type="protein sequence ID" value="MBB4040056.1"/>
    <property type="molecule type" value="Genomic_DNA"/>
</dbReference>
<dbReference type="SMART" id="SM00052">
    <property type="entry name" value="EAL"/>
    <property type="match status" value="1"/>
</dbReference>
<dbReference type="AlphaFoldDB" id="A0A7W6IEK7"/>
<protein>
    <submittedName>
        <fullName evidence="3">Cyclic-di-GMP phosphodiesterase TipF (Flagellum assembly factor)</fullName>
    </submittedName>
</protein>
<accession>A0A7W6IEK7</accession>
<evidence type="ECO:0000313" key="4">
    <source>
        <dbReference type="Proteomes" id="UP000519439"/>
    </source>
</evidence>
<name>A0A7W6IEK7_9HYPH</name>
<dbReference type="CDD" id="cd01948">
    <property type="entry name" value="EAL"/>
    <property type="match status" value="1"/>
</dbReference>
<dbReference type="GO" id="GO:0071111">
    <property type="term" value="F:cyclic-guanylate-specific phosphodiesterase activity"/>
    <property type="evidence" value="ECO:0007669"/>
    <property type="project" value="InterPro"/>
</dbReference>
<keyword evidence="1" id="KW-1133">Transmembrane helix</keyword>
<proteinExistence type="predicted"/>
<evidence type="ECO:0000256" key="1">
    <source>
        <dbReference type="SAM" id="Phobius"/>
    </source>
</evidence>
<comment type="caution">
    <text evidence="3">The sequence shown here is derived from an EMBL/GenBank/DDBJ whole genome shotgun (WGS) entry which is preliminary data.</text>
</comment>
<gene>
    <name evidence="3" type="ORF">GGR34_001707</name>
</gene>
<keyword evidence="1" id="KW-0472">Membrane</keyword>
<dbReference type="PANTHER" id="PTHR33121:SF79">
    <property type="entry name" value="CYCLIC DI-GMP PHOSPHODIESTERASE PDED-RELATED"/>
    <property type="match status" value="1"/>
</dbReference>
<dbReference type="Proteomes" id="UP000519439">
    <property type="component" value="Unassembled WGS sequence"/>
</dbReference>
<evidence type="ECO:0000313" key="3">
    <source>
        <dbReference type="EMBL" id="MBB4040056.1"/>
    </source>
</evidence>
<dbReference type="Pfam" id="PF00563">
    <property type="entry name" value="EAL"/>
    <property type="match status" value="1"/>
</dbReference>
<dbReference type="InterPro" id="IPR050706">
    <property type="entry name" value="Cyclic-di-GMP_PDE-like"/>
</dbReference>
<feature type="transmembrane region" description="Helical" evidence="1">
    <location>
        <begin position="38"/>
        <end position="58"/>
    </location>
</feature>
<keyword evidence="1" id="KW-0812">Transmembrane</keyword>
<evidence type="ECO:0000259" key="2">
    <source>
        <dbReference type="PROSITE" id="PS50883"/>
    </source>
</evidence>
<dbReference type="InterPro" id="IPR001633">
    <property type="entry name" value="EAL_dom"/>
</dbReference>
<feature type="domain" description="EAL" evidence="2">
    <location>
        <begin position="157"/>
        <end position="415"/>
    </location>
</feature>
<sequence>MNKKNTSVLRDVKAALLAFSPAFLTAAASAYVPMEGGVVMPVLAFLIAAFFAGLVVLWRQAEAERRMLTVQLESLERQGQGSAAPQASRSPRPAAAGPAGLLRELARTADERQSTATPGAKPAAKPVLRLVPHRQPVRAEFPEPSLLPSLRRLSTDETTRIRLIVQAFEAERIELHLQPVVSLPQCKIRFYEVLTRLRLADGMLLSASEFLPILAASGRAPDFDRRVLGRSMAVARHLVASGSESILGVNLSPHSLAEPGFLGSVAAALDVAPGIAGRIVLELPQDSWRRLDGEGRAAVAELRERGVPFSLDRAADLAFDPQELADLGIRFMKLPAGLMIEAAAREDGRYAGPERNVRDFAPDLRRQGIRLIAEGVDQEEMVPVLCDLGVPLAQGFVFATPRPVKPEIFGEPSGLEDAPIRLRQAG</sequence>
<dbReference type="PANTHER" id="PTHR33121">
    <property type="entry name" value="CYCLIC DI-GMP PHOSPHODIESTERASE PDEF"/>
    <property type="match status" value="1"/>
</dbReference>
<organism evidence="3 4">
    <name type="scientific">Microvirga flocculans</name>
    <dbReference type="NCBI Taxonomy" id="217168"/>
    <lineage>
        <taxon>Bacteria</taxon>
        <taxon>Pseudomonadati</taxon>
        <taxon>Pseudomonadota</taxon>
        <taxon>Alphaproteobacteria</taxon>
        <taxon>Hyphomicrobiales</taxon>
        <taxon>Methylobacteriaceae</taxon>
        <taxon>Microvirga</taxon>
    </lineage>
</organism>
<dbReference type="Gene3D" id="3.20.20.450">
    <property type="entry name" value="EAL domain"/>
    <property type="match status" value="1"/>
</dbReference>
<dbReference type="PROSITE" id="PS50883">
    <property type="entry name" value="EAL"/>
    <property type="match status" value="1"/>
</dbReference>
<dbReference type="RefSeq" id="WP_154664104.1">
    <property type="nucleotide sequence ID" value="NZ_JACIDC010000005.1"/>
</dbReference>
<reference evidence="3 4" key="1">
    <citation type="submission" date="2020-08" db="EMBL/GenBank/DDBJ databases">
        <title>Genomic Encyclopedia of Type Strains, Phase IV (KMG-IV): sequencing the most valuable type-strain genomes for metagenomic binning, comparative biology and taxonomic classification.</title>
        <authorList>
            <person name="Goeker M."/>
        </authorList>
    </citation>
    <scope>NUCLEOTIDE SEQUENCE [LARGE SCALE GENOMIC DNA]</scope>
    <source>
        <strain evidence="3 4">DSM 15743</strain>
    </source>
</reference>
<dbReference type="InterPro" id="IPR035919">
    <property type="entry name" value="EAL_sf"/>
</dbReference>
<dbReference type="SUPFAM" id="SSF141868">
    <property type="entry name" value="EAL domain-like"/>
    <property type="match status" value="1"/>
</dbReference>